<evidence type="ECO:0000256" key="10">
    <source>
        <dbReference type="PIRNR" id="PIRNR026671"/>
    </source>
</evidence>
<comment type="function">
    <text evidence="9 10">Catalyzes hydrolysis of the D-alanyl-D-alanine dipeptide.</text>
</comment>
<organism evidence="11 12">
    <name type="scientific">Sphaerisporangium rufum</name>
    <dbReference type="NCBI Taxonomy" id="1381558"/>
    <lineage>
        <taxon>Bacteria</taxon>
        <taxon>Bacillati</taxon>
        <taxon>Actinomycetota</taxon>
        <taxon>Actinomycetes</taxon>
        <taxon>Streptosporangiales</taxon>
        <taxon>Streptosporangiaceae</taxon>
        <taxon>Sphaerisporangium</taxon>
    </lineage>
</organism>
<evidence type="ECO:0000256" key="3">
    <source>
        <dbReference type="ARBA" id="ARBA00022723"/>
    </source>
</evidence>
<evidence type="ECO:0000256" key="2">
    <source>
        <dbReference type="ARBA" id="ARBA00022670"/>
    </source>
</evidence>
<dbReference type="InterPro" id="IPR000755">
    <property type="entry name" value="A_A_dipeptidase"/>
</dbReference>
<feature type="site" description="Transition state stabilizer" evidence="9">
    <location>
        <position position="77"/>
    </location>
</feature>
<dbReference type="PANTHER" id="PTHR43126:SF2">
    <property type="entry name" value="D-ALANYL-D-ALANINE DIPEPTIDASE"/>
    <property type="match status" value="1"/>
</dbReference>
<evidence type="ECO:0000256" key="4">
    <source>
        <dbReference type="ARBA" id="ARBA00022801"/>
    </source>
</evidence>
<gene>
    <name evidence="11" type="ORF">Sru01_07190</name>
</gene>
<feature type="binding site" evidence="9">
    <location>
        <position position="121"/>
    </location>
    <ligand>
        <name>Zn(2+)</name>
        <dbReference type="ChEBI" id="CHEBI:29105"/>
        <note>catalytic</note>
    </ligand>
</feature>
<evidence type="ECO:0000256" key="5">
    <source>
        <dbReference type="ARBA" id="ARBA00022833"/>
    </source>
</evidence>
<dbReference type="CDD" id="cd14843">
    <property type="entry name" value="D-Ala-D-Ala_dipeptidase_like"/>
    <property type="match status" value="1"/>
</dbReference>
<dbReference type="HAMAP" id="MF_01924">
    <property type="entry name" value="A_A_dipeptidase"/>
    <property type="match status" value="1"/>
</dbReference>
<keyword evidence="4 9" id="KW-0378">Hydrolase</keyword>
<accession>A0A919QXF0</accession>
<comment type="cofactor">
    <cofactor evidence="9">
        <name>Zn(2+)</name>
        <dbReference type="ChEBI" id="CHEBI:29105"/>
    </cofactor>
    <text evidence="9">Binds 1 zinc ion per subunit.</text>
</comment>
<evidence type="ECO:0000256" key="6">
    <source>
        <dbReference type="ARBA" id="ARBA00022997"/>
    </source>
</evidence>
<dbReference type="InterPro" id="IPR009045">
    <property type="entry name" value="Zn_M74/Hedgehog-like"/>
</dbReference>
<dbReference type="GO" id="GO:0071555">
    <property type="term" value="P:cell wall organization"/>
    <property type="evidence" value="ECO:0007669"/>
    <property type="project" value="UniProtKB-KW"/>
</dbReference>
<name>A0A919QXF0_9ACTN</name>
<keyword evidence="2 9" id="KW-0645">Protease</keyword>
<evidence type="ECO:0000313" key="12">
    <source>
        <dbReference type="Proteomes" id="UP000655287"/>
    </source>
</evidence>
<comment type="caution">
    <text evidence="11">The sequence shown here is derived from an EMBL/GenBank/DDBJ whole genome shotgun (WGS) entry which is preliminary data.</text>
</comment>
<evidence type="ECO:0000313" key="11">
    <source>
        <dbReference type="EMBL" id="GII75737.1"/>
    </source>
</evidence>
<dbReference type="EC" id="3.4.13.22" evidence="9 10"/>
<reference evidence="11" key="1">
    <citation type="submission" date="2021-01" db="EMBL/GenBank/DDBJ databases">
        <title>Whole genome shotgun sequence of Sphaerisporangium rufum NBRC 109079.</title>
        <authorList>
            <person name="Komaki H."/>
            <person name="Tamura T."/>
        </authorList>
    </citation>
    <scope>NUCLEOTIDE SEQUENCE</scope>
    <source>
        <strain evidence="11">NBRC 109079</strain>
    </source>
</reference>
<dbReference type="GO" id="GO:0008237">
    <property type="term" value="F:metallopeptidase activity"/>
    <property type="evidence" value="ECO:0007669"/>
    <property type="project" value="UniProtKB-KW"/>
</dbReference>
<dbReference type="GO" id="GO:0006508">
    <property type="term" value="P:proteolysis"/>
    <property type="evidence" value="ECO:0007669"/>
    <property type="project" value="UniProtKB-KW"/>
</dbReference>
<keyword evidence="7 9" id="KW-0482">Metalloprotease</keyword>
<keyword evidence="12" id="KW-1185">Reference proteome</keyword>
<dbReference type="GO" id="GO:0160237">
    <property type="term" value="F:D-Ala-D-Ala dipeptidase activity"/>
    <property type="evidence" value="ECO:0007669"/>
    <property type="project" value="UniProtKB-EC"/>
</dbReference>
<sequence length="238" mass="25772">MPKIVLLSDPRIAQVPVRECGEPLVNLRTLEALRVDTRLADAEGLFAHVRLSVADRLMAAQTRLPRALRLLIVEGFRPAALQERYFAESVATHRQANPEWDDRRAAREASKYISPPEVAPHVTGGAVDLTLCTVSGVELPMGTQVNATPPESDEACHTGFPGISAEARRNRDTLGAALSAAGFVNYPTEWWHWSHGDRYWAFTTGAATACYGMSDGPPPAYGMSDGPTPEPPASGIPF</sequence>
<dbReference type="Proteomes" id="UP000655287">
    <property type="component" value="Unassembled WGS sequence"/>
</dbReference>
<comment type="similarity">
    <text evidence="9 10">Belongs to the peptidase M15D family.</text>
</comment>
<protein>
    <recommendedName>
        <fullName evidence="9 10">D-alanyl-D-alanine dipeptidase</fullName>
        <shortName evidence="9 10">D-Ala-D-Ala dipeptidase</shortName>
        <ecNumber evidence="9 10">3.4.13.22</ecNumber>
    </recommendedName>
</protein>
<dbReference type="Gene3D" id="3.30.1380.10">
    <property type="match status" value="1"/>
</dbReference>
<evidence type="ECO:0000256" key="8">
    <source>
        <dbReference type="ARBA" id="ARBA00023316"/>
    </source>
</evidence>
<proteinExistence type="inferred from homology"/>
<keyword evidence="6 9" id="KW-0224">Dipeptidase</keyword>
<dbReference type="RefSeq" id="WP_203982385.1">
    <property type="nucleotide sequence ID" value="NZ_BOOU01000010.1"/>
</dbReference>
<keyword evidence="3 9" id="KW-0479">Metal-binding</keyword>
<evidence type="ECO:0000256" key="1">
    <source>
        <dbReference type="ARBA" id="ARBA00001362"/>
    </source>
</evidence>
<evidence type="ECO:0000256" key="7">
    <source>
        <dbReference type="ARBA" id="ARBA00023049"/>
    </source>
</evidence>
<dbReference type="SUPFAM" id="SSF55166">
    <property type="entry name" value="Hedgehog/DD-peptidase"/>
    <property type="match status" value="1"/>
</dbReference>
<feature type="binding site" evidence="9">
    <location>
        <position position="192"/>
    </location>
    <ligand>
        <name>Zn(2+)</name>
        <dbReference type="ChEBI" id="CHEBI:29105"/>
        <note>catalytic</note>
    </ligand>
</feature>
<dbReference type="AlphaFoldDB" id="A0A919QXF0"/>
<keyword evidence="8 10" id="KW-0961">Cell wall biogenesis/degradation</keyword>
<feature type="binding site" evidence="9">
    <location>
        <position position="128"/>
    </location>
    <ligand>
        <name>Zn(2+)</name>
        <dbReference type="ChEBI" id="CHEBI:29105"/>
        <note>catalytic</note>
    </ligand>
</feature>
<dbReference type="Pfam" id="PF01427">
    <property type="entry name" value="Peptidase_M15"/>
    <property type="match status" value="1"/>
</dbReference>
<feature type="active site" description="Proton donor/acceptor" evidence="9">
    <location>
        <position position="189"/>
    </location>
</feature>
<dbReference type="PANTHER" id="PTHR43126">
    <property type="entry name" value="D-ALANYL-D-ALANINE DIPEPTIDASE"/>
    <property type="match status" value="1"/>
</dbReference>
<dbReference type="GO" id="GO:0008270">
    <property type="term" value="F:zinc ion binding"/>
    <property type="evidence" value="ECO:0007669"/>
    <property type="project" value="UniProtKB-UniRule"/>
</dbReference>
<evidence type="ECO:0000256" key="9">
    <source>
        <dbReference type="HAMAP-Rule" id="MF_01924"/>
    </source>
</evidence>
<keyword evidence="5 9" id="KW-0862">Zinc</keyword>
<comment type="catalytic activity">
    <reaction evidence="1 9 10">
        <text>D-alanyl-D-alanine + H2O = 2 D-alanine</text>
        <dbReference type="Rhea" id="RHEA:20661"/>
        <dbReference type="ChEBI" id="CHEBI:15377"/>
        <dbReference type="ChEBI" id="CHEBI:57416"/>
        <dbReference type="ChEBI" id="CHEBI:57822"/>
        <dbReference type="EC" id="3.4.13.22"/>
    </reaction>
</comment>
<dbReference type="PIRSF" id="PIRSF026671">
    <property type="entry name" value="AA_dipeptidase"/>
    <property type="match status" value="1"/>
</dbReference>
<dbReference type="EMBL" id="BOOU01000010">
    <property type="protein sequence ID" value="GII75737.1"/>
    <property type="molecule type" value="Genomic_DNA"/>
</dbReference>